<sequence>MQKEFVALGLMSGTSLDGVDLALCHFSLIDDQWNYSIEKAETFPYSTAWEKKLREANQLPSIELLQLHSEYGQYLGTLCDNFLSQNNHRPTLIASHGHTIFHQPHNGFTFQLGHGSAIANATGIDTVWDFRSGDVLLGGQGAPLVPIGDRLLFPAYDICLNLGGFGNISFQSGENRIAFDTTVVNMALNDLAGEVGQCYDKNGELGRNGSLIPNLLQDLNELDYYSTTGPKSLGREWYLSSFKPIINKYLNYSTEDRIHTIYDHIADQTVNAFKTTGAHNALITGGGAKNGYLISLLKSKSSIPLTLPDESTIDFKEALIFAFLGILFFEGIEGSLASVTGASSNSIAGVVSKGCKLNRS</sequence>
<dbReference type="Pfam" id="PF03702">
    <property type="entry name" value="AnmK"/>
    <property type="match status" value="1"/>
</dbReference>
<dbReference type="OrthoDB" id="9763949at2"/>
<keyword evidence="2" id="KW-1185">Reference proteome</keyword>
<dbReference type="PANTHER" id="PTHR30605">
    <property type="entry name" value="ANHYDRO-N-ACETYLMURAMIC ACID KINASE"/>
    <property type="match status" value="1"/>
</dbReference>
<dbReference type="AlphaFoldDB" id="A0A1G6GN39"/>
<gene>
    <name evidence="1" type="ORF">SAMN05216323_100211</name>
</gene>
<dbReference type="EMBL" id="FMYP01000002">
    <property type="protein sequence ID" value="SDB82606.1"/>
    <property type="molecule type" value="Genomic_DNA"/>
</dbReference>
<dbReference type="Gene3D" id="3.30.420.40">
    <property type="match status" value="2"/>
</dbReference>
<dbReference type="GO" id="GO:0005524">
    <property type="term" value="F:ATP binding"/>
    <property type="evidence" value="ECO:0007669"/>
    <property type="project" value="InterPro"/>
</dbReference>
<protein>
    <submittedName>
        <fullName evidence="1">Anhydro-N-acetylmuramic acid kinase</fullName>
    </submittedName>
</protein>
<dbReference type="STRING" id="1640674.SAMN05216323_100211"/>
<evidence type="ECO:0000313" key="1">
    <source>
        <dbReference type="EMBL" id="SDB82606.1"/>
    </source>
</evidence>
<dbReference type="RefSeq" id="WP_092434268.1">
    <property type="nucleotide sequence ID" value="NZ_FMYP01000002.1"/>
</dbReference>
<dbReference type="GO" id="GO:0016773">
    <property type="term" value="F:phosphotransferase activity, alcohol group as acceptor"/>
    <property type="evidence" value="ECO:0007669"/>
    <property type="project" value="InterPro"/>
</dbReference>
<accession>A0A1G6GN39</accession>
<dbReference type="GO" id="GO:0006040">
    <property type="term" value="P:amino sugar metabolic process"/>
    <property type="evidence" value="ECO:0007669"/>
    <property type="project" value="InterPro"/>
</dbReference>
<dbReference type="InterPro" id="IPR043129">
    <property type="entry name" value="ATPase_NBD"/>
</dbReference>
<dbReference type="SUPFAM" id="SSF53067">
    <property type="entry name" value="Actin-like ATPase domain"/>
    <property type="match status" value="1"/>
</dbReference>
<evidence type="ECO:0000313" key="2">
    <source>
        <dbReference type="Proteomes" id="UP000199452"/>
    </source>
</evidence>
<keyword evidence="1" id="KW-0808">Transferase</keyword>
<name>A0A1G6GN39_9BACT</name>
<organism evidence="1 2">
    <name type="scientific">Williamwhitmania taraxaci</name>
    <dbReference type="NCBI Taxonomy" id="1640674"/>
    <lineage>
        <taxon>Bacteria</taxon>
        <taxon>Pseudomonadati</taxon>
        <taxon>Bacteroidota</taxon>
        <taxon>Bacteroidia</taxon>
        <taxon>Bacteroidales</taxon>
        <taxon>Williamwhitmaniaceae</taxon>
        <taxon>Williamwhitmania</taxon>
    </lineage>
</organism>
<dbReference type="GO" id="GO:0016301">
    <property type="term" value="F:kinase activity"/>
    <property type="evidence" value="ECO:0007669"/>
    <property type="project" value="UniProtKB-KW"/>
</dbReference>
<dbReference type="InterPro" id="IPR005338">
    <property type="entry name" value="Anhydro_N_Ac-Mur_kinase"/>
</dbReference>
<keyword evidence="1" id="KW-0418">Kinase</keyword>
<dbReference type="Proteomes" id="UP000199452">
    <property type="component" value="Unassembled WGS sequence"/>
</dbReference>
<dbReference type="GO" id="GO:0009254">
    <property type="term" value="P:peptidoglycan turnover"/>
    <property type="evidence" value="ECO:0007669"/>
    <property type="project" value="InterPro"/>
</dbReference>
<dbReference type="PANTHER" id="PTHR30605:SF0">
    <property type="entry name" value="ANHYDRO-N-ACETYLMURAMIC ACID KINASE"/>
    <property type="match status" value="1"/>
</dbReference>
<proteinExistence type="predicted"/>
<reference evidence="1 2" key="1">
    <citation type="submission" date="2016-09" db="EMBL/GenBank/DDBJ databases">
        <authorList>
            <person name="Capua I."/>
            <person name="De Benedictis P."/>
            <person name="Joannis T."/>
            <person name="Lombin L.H."/>
            <person name="Cattoli G."/>
        </authorList>
    </citation>
    <scope>NUCLEOTIDE SEQUENCE [LARGE SCALE GENOMIC DNA]</scope>
    <source>
        <strain evidence="1 2">A7P-90m</strain>
    </source>
</reference>